<reference evidence="2" key="1">
    <citation type="submission" date="2017-05" db="EMBL/GenBank/DDBJ databases">
        <title>The Genome Sequence of Enterococcus sp. 4G2_DIV0659.</title>
        <authorList>
            <consortium name="The Broad Institute Genomics Platform"/>
            <consortium name="The Broad Institute Genomic Center for Infectious Diseases"/>
            <person name="Earl A."/>
            <person name="Manson A."/>
            <person name="Schwartman J."/>
            <person name="Gilmore M."/>
            <person name="Abouelleil A."/>
            <person name="Cao P."/>
            <person name="Chapman S."/>
            <person name="Cusick C."/>
            <person name="Shea T."/>
            <person name="Young S."/>
            <person name="Neafsey D."/>
            <person name="Nusbaum C."/>
            <person name="Birren B."/>
        </authorList>
    </citation>
    <scope>NUCLEOTIDE SEQUENCE [LARGE SCALE GENOMIC DNA]</scope>
    <source>
        <strain evidence="2">4G2_DIV0659</strain>
    </source>
</reference>
<organism evidence="2">
    <name type="scientific">Candidatus Enterococcus mansonii</name>
    <dbReference type="NCBI Taxonomy" id="1834181"/>
    <lineage>
        <taxon>Bacteria</taxon>
        <taxon>Bacillati</taxon>
        <taxon>Bacillota</taxon>
        <taxon>Bacilli</taxon>
        <taxon>Lactobacillales</taxon>
        <taxon>Enterococcaceae</taxon>
        <taxon>Enterococcus</taxon>
    </lineage>
</organism>
<proteinExistence type="predicted"/>
<keyword evidence="3" id="KW-1185">Reference proteome</keyword>
<reference evidence="1 3" key="2">
    <citation type="submission" date="2018-07" db="EMBL/GenBank/DDBJ databases">
        <title>The Genome Sequence of Enterococcus sp. DIV0659b.</title>
        <authorList>
            <consortium name="The Broad Institute Genomics Platform"/>
            <consortium name="The Broad Institute Genomic Center for Infectious Diseases"/>
            <person name="Earl A."/>
            <person name="Manson A."/>
            <person name="Schwartman J."/>
            <person name="Gilmore M."/>
            <person name="Abouelleil A."/>
            <person name="Cao P."/>
            <person name="Chapman S."/>
            <person name="Cusick C."/>
            <person name="Shea T."/>
            <person name="Young S."/>
            <person name="Neafsey D."/>
            <person name="Nusbaum C."/>
            <person name="Birren B."/>
        </authorList>
    </citation>
    <scope>NUCLEOTIDE SEQUENCE [LARGE SCALE GENOMIC DNA]</scope>
    <source>
        <strain evidence="1 3">4G2_DIV0659</strain>
    </source>
</reference>
<gene>
    <name evidence="2" type="ORF">A5880_001676</name>
    <name evidence="1" type="ORF">A5880_001760</name>
</gene>
<dbReference type="EMBL" id="NGLE01000002">
    <property type="protein sequence ID" value="OTO08676.1"/>
    <property type="molecule type" value="Genomic_DNA"/>
</dbReference>
<accession>A0A242CEP1</accession>
<comment type="caution">
    <text evidence="2">The sequence shown here is derived from an EMBL/GenBank/DDBJ whole genome shotgun (WGS) entry which is preliminary data.</text>
</comment>
<dbReference type="EMBL" id="NGLE02000001">
    <property type="protein sequence ID" value="MEI5994202.1"/>
    <property type="molecule type" value="Genomic_DNA"/>
</dbReference>
<dbReference type="RefSeq" id="WP_086330598.1">
    <property type="nucleotide sequence ID" value="NZ_NGLE02000001.1"/>
</dbReference>
<dbReference type="Proteomes" id="UP000195139">
    <property type="component" value="Unassembled WGS sequence"/>
</dbReference>
<dbReference type="AlphaFoldDB" id="A0A242CEP1"/>
<evidence type="ECO:0008006" key="4">
    <source>
        <dbReference type="Google" id="ProtNLM"/>
    </source>
</evidence>
<evidence type="ECO:0000313" key="1">
    <source>
        <dbReference type="EMBL" id="MEI5994202.1"/>
    </source>
</evidence>
<name>A0A242CEP1_9ENTE</name>
<protein>
    <recommendedName>
        <fullName evidence="4">Adhesin domain-containing protein</fullName>
    </recommendedName>
</protein>
<evidence type="ECO:0000313" key="3">
    <source>
        <dbReference type="Proteomes" id="UP000195139"/>
    </source>
</evidence>
<dbReference type="STRING" id="1834181.A5880_001676"/>
<sequence>MKKKLLIIVGVVLTLGFLGYTAMAGGETTNKIDLSWSLSDEKVKTIQLIGAEQDVDVIVAEAQEADTKVTLTGKVSDKTKKYLENTVAKEDGVEITLSQLGKVRFMANSDGKNKLKLTIMVGKNTSFDELKIKNVIGNINVKVPQTFDGVYKTDSNQGEVLEIPKTTQSMNSTVVVETIGDIAISK</sequence>
<evidence type="ECO:0000313" key="2">
    <source>
        <dbReference type="EMBL" id="OTO08676.1"/>
    </source>
</evidence>